<dbReference type="InterPro" id="IPR023696">
    <property type="entry name" value="Ureohydrolase_dom_sf"/>
</dbReference>
<organism evidence="4 5">
    <name type="scientific">Halobacteriovorax marinus (strain ATCC BAA-682 / DSM 15412 / SJ)</name>
    <name type="common">Bacteriovorax marinus</name>
    <dbReference type="NCBI Taxonomy" id="862908"/>
    <lineage>
        <taxon>Bacteria</taxon>
        <taxon>Pseudomonadati</taxon>
        <taxon>Bdellovibrionota</taxon>
        <taxon>Bacteriovoracia</taxon>
        <taxon>Bacteriovoracales</taxon>
        <taxon>Halobacteriovoraceae</taxon>
        <taxon>Halobacteriovorax</taxon>
    </lineage>
</organism>
<proteinExistence type="inferred from homology"/>
<reference evidence="5" key="1">
    <citation type="journal article" date="2013" name="ISME J.">
        <title>A small predatory core genome in the divergent marine Bacteriovorax marinus SJ and the terrestrial Bdellovibrio bacteriovorus.</title>
        <authorList>
            <person name="Crossman L.C."/>
            <person name="Chen H."/>
            <person name="Cerdeno-Tarraga A.M."/>
            <person name="Brooks K."/>
            <person name="Quail M.A."/>
            <person name="Pineiro S.A."/>
            <person name="Hobley L."/>
            <person name="Sockett R.E."/>
            <person name="Bentley S.D."/>
            <person name="Parkhill J."/>
            <person name="Williams H.N."/>
            <person name="Stine O.C."/>
        </authorList>
    </citation>
    <scope>NUCLEOTIDE SEQUENCE [LARGE SCALE GENOMIC DNA]</scope>
    <source>
        <strain evidence="5">ATCC BAA-682 / DSM 15412 / SJ</strain>
    </source>
</reference>
<dbReference type="STRING" id="862908.BMS_2246"/>
<keyword evidence="2" id="KW-0378">Hydrolase</keyword>
<dbReference type="eggNOG" id="COG0010">
    <property type="taxonomic scope" value="Bacteria"/>
</dbReference>
<gene>
    <name evidence="4" type="ordered locus">BMS_2246</name>
</gene>
<dbReference type="GO" id="GO:0046872">
    <property type="term" value="F:metal ion binding"/>
    <property type="evidence" value="ECO:0007669"/>
    <property type="project" value="UniProtKB-KW"/>
</dbReference>
<keyword evidence="1" id="KW-0479">Metal-binding</keyword>
<evidence type="ECO:0000256" key="2">
    <source>
        <dbReference type="ARBA" id="ARBA00022801"/>
    </source>
</evidence>
<dbReference type="PANTHER" id="PTHR11358:SF26">
    <property type="entry name" value="GUANIDINO ACID HYDROLASE, MITOCHONDRIAL"/>
    <property type="match status" value="1"/>
</dbReference>
<dbReference type="AlphaFoldDB" id="E1X476"/>
<dbReference type="PROSITE" id="PS51409">
    <property type="entry name" value="ARGINASE_2"/>
    <property type="match status" value="1"/>
</dbReference>
<dbReference type="HOGENOM" id="CLU_733419_0_0_7"/>
<dbReference type="GO" id="GO:0033389">
    <property type="term" value="P:putrescine biosynthetic process from arginine, via agmatine"/>
    <property type="evidence" value="ECO:0007669"/>
    <property type="project" value="TreeGrafter"/>
</dbReference>
<sequence length="368" mass="40913">MSKNIIDTTKSLLCPPGNGVFTVNTAKERKDKLHQALYKTTANIEQLWKDSIEENLESSSPLLLGVCSDTGGGIQRGANWGPLFLRNTLLEEHPELNYKDIGDIRVIPHLLHDKYLNDKTIENCRKALYDNGDSEHPVSALSLTEEFCDQLFENFPKKKLFSIGGDHSVSYPLVKSYLRAKKKQGIKAAIIHFDAHTDLLVERLGIDICFGSWCTHILPFLDSPECLIQLGIRSSGKDRSHWENTFGVQQFWASEINKEGARSIAKRILNFLKKEEIDELYVSFDIDALDETYASATGTPEPGGLNPEQSISIIKELAKEFKITGADMVEIAPLVCADHVNHPEPQTTLSIGAAISACLIEAMDSDNS</sequence>
<keyword evidence="5" id="KW-1185">Reference proteome</keyword>
<comment type="similarity">
    <text evidence="3">Belongs to the arginase family.</text>
</comment>
<evidence type="ECO:0000313" key="5">
    <source>
        <dbReference type="Proteomes" id="UP000008963"/>
    </source>
</evidence>
<dbReference type="EMBL" id="FQ312005">
    <property type="protein sequence ID" value="CBW27048.1"/>
    <property type="molecule type" value="Genomic_DNA"/>
</dbReference>
<name>E1X476_HALMS</name>
<accession>E1X476</accession>
<protein>
    <submittedName>
        <fullName evidence="4">Agmatinase</fullName>
    </submittedName>
</protein>
<dbReference type="GO" id="GO:0008783">
    <property type="term" value="F:agmatinase activity"/>
    <property type="evidence" value="ECO:0007669"/>
    <property type="project" value="TreeGrafter"/>
</dbReference>
<dbReference type="InterPro" id="IPR006035">
    <property type="entry name" value="Ureohydrolase"/>
</dbReference>
<evidence type="ECO:0000256" key="3">
    <source>
        <dbReference type="PROSITE-ProRule" id="PRU00742"/>
    </source>
</evidence>
<dbReference type="PANTHER" id="PTHR11358">
    <property type="entry name" value="ARGINASE/AGMATINASE"/>
    <property type="match status" value="1"/>
</dbReference>
<dbReference type="Proteomes" id="UP000008963">
    <property type="component" value="Chromosome"/>
</dbReference>
<dbReference type="KEGG" id="bmx:BMS_2246"/>
<dbReference type="Gene3D" id="3.40.800.10">
    <property type="entry name" value="Ureohydrolase domain"/>
    <property type="match status" value="1"/>
</dbReference>
<dbReference type="Pfam" id="PF00491">
    <property type="entry name" value="Arginase"/>
    <property type="match status" value="1"/>
</dbReference>
<dbReference type="RefSeq" id="WP_014244825.1">
    <property type="nucleotide sequence ID" value="NC_016620.1"/>
</dbReference>
<dbReference type="PRINTS" id="PR00116">
    <property type="entry name" value="ARGINASE"/>
</dbReference>
<dbReference type="OrthoDB" id="9789727at2"/>
<dbReference type="SUPFAM" id="SSF52768">
    <property type="entry name" value="Arginase/deacetylase"/>
    <property type="match status" value="1"/>
</dbReference>
<evidence type="ECO:0000313" key="4">
    <source>
        <dbReference type="EMBL" id="CBW27048.1"/>
    </source>
</evidence>
<dbReference type="PATRIC" id="fig|862908.3.peg.2137"/>
<evidence type="ECO:0000256" key="1">
    <source>
        <dbReference type="ARBA" id="ARBA00022723"/>
    </source>
</evidence>